<evidence type="ECO:0000313" key="2">
    <source>
        <dbReference type="Proteomes" id="UP000259683"/>
    </source>
</evidence>
<evidence type="ECO:0000313" key="1">
    <source>
        <dbReference type="EMBL" id="AXQ70044.1"/>
    </source>
</evidence>
<name>A0A385EDT1_9CAUD</name>
<accession>A0A385EDT1</accession>
<keyword evidence="2" id="KW-1185">Reference proteome</keyword>
<protein>
    <submittedName>
        <fullName evidence="1">Uncharacterized protein</fullName>
    </submittedName>
</protein>
<reference evidence="1" key="1">
    <citation type="submission" date="2018-07" db="EMBL/GenBank/DDBJ databases">
        <authorList>
            <person name="Wilson K.M."/>
            <person name="Ely B."/>
        </authorList>
    </citation>
    <scope>NUCLEOTIDE SEQUENCE</scope>
</reference>
<dbReference type="EMBL" id="MH588547">
    <property type="protein sequence ID" value="AXQ70044.1"/>
    <property type="molecule type" value="Genomic_DNA"/>
</dbReference>
<gene>
    <name evidence="1" type="ORF">CcrSC_gp462</name>
</gene>
<dbReference type="Proteomes" id="UP000259683">
    <property type="component" value="Segment"/>
</dbReference>
<organism evidence="1 2">
    <name type="scientific">Caulobacter phage CcrSC</name>
    <dbReference type="NCBI Taxonomy" id="2283272"/>
    <lineage>
        <taxon>Viruses</taxon>
        <taxon>Duplodnaviria</taxon>
        <taxon>Heunggongvirae</taxon>
        <taxon>Uroviricota</taxon>
        <taxon>Caudoviricetes</taxon>
        <taxon>Jeanschmidtviridae</taxon>
        <taxon>Bertelyvirus</taxon>
        <taxon>Bertelyvirus SC</taxon>
    </lineage>
</organism>
<proteinExistence type="predicted"/>
<sequence>MTEQFTVEEIDRFRQWYNHMEDSNFDYIEAEDAQLAIKVHDLVGRRVSSRTRDLAFPPKHFLLSFDEEDMRAQDSVSVTLTLITILKHRGIAFDITSESTITLACAAETLDEIMPDLPGWRHAPLYQF</sequence>
<reference evidence="1" key="2">
    <citation type="submission" date="2021-07" db="EMBL/GenBank/DDBJ databases">
        <title>Giant CbK-like Caulobacter bacteriophages have genetically divergent genomes.</title>
        <authorList>
            <person name="Wilson K."/>
            <person name="Ely B."/>
        </authorList>
    </citation>
    <scope>NUCLEOTIDE SEQUENCE</scope>
</reference>